<evidence type="ECO:0000313" key="3">
    <source>
        <dbReference type="Proteomes" id="UP000024635"/>
    </source>
</evidence>
<dbReference type="Proteomes" id="UP000024635">
    <property type="component" value="Unassembled WGS sequence"/>
</dbReference>
<dbReference type="EMBL" id="JARK01000376">
    <property type="protein sequence ID" value="EYC37624.1"/>
    <property type="molecule type" value="Genomic_DNA"/>
</dbReference>
<dbReference type="AlphaFoldDB" id="A0A016WCS9"/>
<evidence type="ECO:0000313" key="2">
    <source>
        <dbReference type="EMBL" id="EYC37624.1"/>
    </source>
</evidence>
<proteinExistence type="predicted"/>
<reference evidence="3" key="1">
    <citation type="journal article" date="2015" name="Nat. Genet.">
        <title>The genome and transcriptome of the zoonotic hookworm Ancylostoma ceylanicum identify infection-specific gene families.</title>
        <authorList>
            <person name="Schwarz E.M."/>
            <person name="Hu Y."/>
            <person name="Antoshechkin I."/>
            <person name="Miller M.M."/>
            <person name="Sternberg P.W."/>
            <person name="Aroian R.V."/>
        </authorList>
    </citation>
    <scope>NUCLEOTIDE SEQUENCE</scope>
    <source>
        <strain evidence="3">HY135</strain>
    </source>
</reference>
<feature type="region of interest" description="Disordered" evidence="1">
    <location>
        <begin position="46"/>
        <end position="142"/>
    </location>
</feature>
<keyword evidence="3" id="KW-1185">Reference proteome</keyword>
<protein>
    <submittedName>
        <fullName evidence="2">Uncharacterized protein</fullName>
    </submittedName>
</protein>
<dbReference type="OrthoDB" id="5872298at2759"/>
<accession>A0A016WCS9</accession>
<gene>
    <name evidence="2" type="primary">Acey_s0776.g2268</name>
    <name evidence="2" type="ORF">Y032_0776g2268</name>
</gene>
<feature type="region of interest" description="Disordered" evidence="1">
    <location>
        <begin position="1"/>
        <end position="20"/>
    </location>
</feature>
<sequence>MGYVIPYKTTGESIPEPKSMGVYDSDVELEGLLPEEIGDEIEQVAATGSEEDSLADFEPPSPLDEEENDFTTGLAFPTIHNSESSDDEFDLRVQKNQEPKRRMRRQREAADDGAAPEVPAPEPARRRNGGPQSFDDEFEVLQ</sequence>
<comment type="caution">
    <text evidence="2">The sequence shown here is derived from an EMBL/GenBank/DDBJ whole genome shotgun (WGS) entry which is preliminary data.</text>
</comment>
<evidence type="ECO:0000256" key="1">
    <source>
        <dbReference type="SAM" id="MobiDB-lite"/>
    </source>
</evidence>
<feature type="compositionally biased region" description="Basic and acidic residues" evidence="1">
    <location>
        <begin position="90"/>
        <end position="110"/>
    </location>
</feature>
<name>A0A016WCS9_9BILA</name>
<organism evidence="2 3">
    <name type="scientific">Ancylostoma ceylanicum</name>
    <dbReference type="NCBI Taxonomy" id="53326"/>
    <lineage>
        <taxon>Eukaryota</taxon>
        <taxon>Metazoa</taxon>
        <taxon>Ecdysozoa</taxon>
        <taxon>Nematoda</taxon>
        <taxon>Chromadorea</taxon>
        <taxon>Rhabditida</taxon>
        <taxon>Rhabditina</taxon>
        <taxon>Rhabditomorpha</taxon>
        <taxon>Strongyloidea</taxon>
        <taxon>Ancylostomatidae</taxon>
        <taxon>Ancylostomatinae</taxon>
        <taxon>Ancylostoma</taxon>
    </lineage>
</organism>